<evidence type="ECO:0000256" key="12">
    <source>
        <dbReference type="ARBA" id="ARBA00022777"/>
    </source>
</evidence>
<comment type="cofactor">
    <cofactor evidence="2">
        <name>Mg(2+)</name>
        <dbReference type="ChEBI" id="CHEBI:18420"/>
    </cofactor>
</comment>
<evidence type="ECO:0000256" key="6">
    <source>
        <dbReference type="ARBA" id="ARBA00022448"/>
    </source>
</evidence>
<accession>A0A2S7K201</accession>
<evidence type="ECO:0000313" key="16">
    <source>
        <dbReference type="Proteomes" id="UP000239504"/>
    </source>
</evidence>
<dbReference type="GO" id="GO:0005737">
    <property type="term" value="C:cytoplasm"/>
    <property type="evidence" value="ECO:0007669"/>
    <property type="project" value="UniProtKB-SubCell"/>
</dbReference>
<evidence type="ECO:0000256" key="4">
    <source>
        <dbReference type="ARBA" id="ARBA00007837"/>
    </source>
</evidence>
<dbReference type="NCBIfam" id="TIGR01417">
    <property type="entry name" value="PTS_I_fam"/>
    <property type="match status" value="1"/>
</dbReference>
<dbReference type="Proteomes" id="UP000239504">
    <property type="component" value="Unassembled WGS sequence"/>
</dbReference>
<dbReference type="SUPFAM" id="SSF47831">
    <property type="entry name" value="Enzyme I of the PEP:sugar phosphotransferase system HPr-binding (sub)domain"/>
    <property type="match status" value="1"/>
</dbReference>
<dbReference type="PANTHER" id="PTHR46244">
    <property type="entry name" value="PHOSPHOENOLPYRUVATE-PROTEIN PHOSPHOTRANSFERASE"/>
    <property type="match status" value="1"/>
</dbReference>
<name>A0A2S7K201_9PROT</name>
<dbReference type="Gene3D" id="3.20.20.60">
    <property type="entry name" value="Phosphoenolpyruvate-binding domains"/>
    <property type="match status" value="1"/>
</dbReference>
<dbReference type="Gene3D" id="3.30.450.40">
    <property type="match status" value="1"/>
</dbReference>
<dbReference type="GO" id="GO:0009401">
    <property type="term" value="P:phosphoenolpyruvate-dependent sugar phosphotransferase system"/>
    <property type="evidence" value="ECO:0007669"/>
    <property type="project" value="UniProtKB-KW"/>
</dbReference>
<dbReference type="Pfam" id="PF02896">
    <property type="entry name" value="PEP-utilizers_C"/>
    <property type="match status" value="1"/>
</dbReference>
<reference evidence="15 16" key="1">
    <citation type="submission" date="2017-12" db="EMBL/GenBank/DDBJ databases">
        <authorList>
            <person name="Hurst M.R.H."/>
        </authorList>
    </citation>
    <scope>NUCLEOTIDE SEQUENCE [LARGE SCALE GENOMIC DNA]</scope>
    <source>
        <strain evidence="15 16">SY-3-19</strain>
    </source>
</reference>
<keyword evidence="9 15" id="KW-0808">Transferase</keyword>
<proteinExistence type="inferred from homology"/>
<dbReference type="SUPFAM" id="SSF52009">
    <property type="entry name" value="Phosphohistidine domain"/>
    <property type="match status" value="1"/>
</dbReference>
<dbReference type="InterPro" id="IPR015813">
    <property type="entry name" value="Pyrv/PenolPyrv_kinase-like_dom"/>
</dbReference>
<dbReference type="InterPro" id="IPR029016">
    <property type="entry name" value="GAF-like_dom_sf"/>
</dbReference>
<dbReference type="InterPro" id="IPR006318">
    <property type="entry name" value="PTS_EI-like"/>
</dbReference>
<keyword evidence="6" id="KW-0813">Transport</keyword>
<evidence type="ECO:0000256" key="2">
    <source>
        <dbReference type="ARBA" id="ARBA00001946"/>
    </source>
</evidence>
<comment type="subcellular location">
    <subcellularLocation>
        <location evidence="3">Cytoplasm</location>
    </subcellularLocation>
</comment>
<evidence type="ECO:0000256" key="8">
    <source>
        <dbReference type="ARBA" id="ARBA00022597"/>
    </source>
</evidence>
<organism evidence="15 16">
    <name type="scientific">Hyphococcus luteus</name>
    <dbReference type="NCBI Taxonomy" id="2058213"/>
    <lineage>
        <taxon>Bacteria</taxon>
        <taxon>Pseudomonadati</taxon>
        <taxon>Pseudomonadota</taxon>
        <taxon>Alphaproteobacteria</taxon>
        <taxon>Parvularculales</taxon>
        <taxon>Parvularculaceae</taxon>
        <taxon>Hyphococcus</taxon>
    </lineage>
</organism>
<dbReference type="InterPro" id="IPR036618">
    <property type="entry name" value="PtsI_HPr-bd_sf"/>
</dbReference>
<comment type="catalytic activity">
    <reaction evidence="1">
        <text>L-histidyl-[protein] + phosphoenolpyruvate = N(pros)-phospho-L-histidyl-[protein] + pyruvate</text>
        <dbReference type="Rhea" id="RHEA:23880"/>
        <dbReference type="Rhea" id="RHEA-COMP:9745"/>
        <dbReference type="Rhea" id="RHEA-COMP:9746"/>
        <dbReference type="ChEBI" id="CHEBI:15361"/>
        <dbReference type="ChEBI" id="CHEBI:29979"/>
        <dbReference type="ChEBI" id="CHEBI:58702"/>
        <dbReference type="ChEBI" id="CHEBI:64837"/>
        <dbReference type="EC" id="2.7.3.9"/>
    </reaction>
</comment>
<evidence type="ECO:0000256" key="7">
    <source>
        <dbReference type="ARBA" id="ARBA00022490"/>
    </source>
</evidence>
<evidence type="ECO:0000256" key="9">
    <source>
        <dbReference type="ARBA" id="ARBA00022679"/>
    </source>
</evidence>
<dbReference type="InterPro" id="IPR040442">
    <property type="entry name" value="Pyrv_kinase-like_dom_sf"/>
</dbReference>
<keyword evidence="10" id="KW-0598">Phosphotransferase system</keyword>
<dbReference type="InterPro" id="IPR050499">
    <property type="entry name" value="PEP-utilizing_PTS_enzyme"/>
</dbReference>
<dbReference type="GO" id="GO:0008965">
    <property type="term" value="F:phosphoenolpyruvate-protein phosphotransferase activity"/>
    <property type="evidence" value="ECO:0007669"/>
    <property type="project" value="UniProtKB-EC"/>
</dbReference>
<dbReference type="EMBL" id="PJCH01000015">
    <property type="protein sequence ID" value="PQA86491.1"/>
    <property type="molecule type" value="Genomic_DNA"/>
</dbReference>
<dbReference type="Pfam" id="PF00391">
    <property type="entry name" value="PEP-utilizers"/>
    <property type="match status" value="1"/>
</dbReference>
<protein>
    <recommendedName>
        <fullName evidence="5">phosphoenolpyruvate--protein phosphotransferase</fullName>
        <ecNumber evidence="5">2.7.3.9</ecNumber>
    </recommendedName>
</protein>
<dbReference type="InterPro" id="IPR000121">
    <property type="entry name" value="PEP_util_C"/>
</dbReference>
<keyword evidence="7" id="KW-0963">Cytoplasm</keyword>
<dbReference type="GO" id="GO:0016301">
    <property type="term" value="F:kinase activity"/>
    <property type="evidence" value="ECO:0007669"/>
    <property type="project" value="UniProtKB-KW"/>
</dbReference>
<dbReference type="PRINTS" id="PR01736">
    <property type="entry name" value="PHPHTRNFRASE"/>
</dbReference>
<dbReference type="SMART" id="SM00065">
    <property type="entry name" value="GAF"/>
    <property type="match status" value="1"/>
</dbReference>
<evidence type="ECO:0000256" key="10">
    <source>
        <dbReference type="ARBA" id="ARBA00022683"/>
    </source>
</evidence>
<dbReference type="Gene3D" id="3.50.30.10">
    <property type="entry name" value="Phosphohistidine domain"/>
    <property type="match status" value="1"/>
</dbReference>
<dbReference type="InterPro" id="IPR008279">
    <property type="entry name" value="PEP-util_enz_mobile_dom"/>
</dbReference>
<keyword evidence="16" id="KW-1185">Reference proteome</keyword>
<evidence type="ECO:0000256" key="5">
    <source>
        <dbReference type="ARBA" id="ARBA00012232"/>
    </source>
</evidence>
<keyword evidence="11" id="KW-0479">Metal-binding</keyword>
<evidence type="ECO:0000256" key="11">
    <source>
        <dbReference type="ARBA" id="ARBA00022723"/>
    </source>
</evidence>
<dbReference type="SUPFAM" id="SSF55781">
    <property type="entry name" value="GAF domain-like"/>
    <property type="match status" value="1"/>
</dbReference>
<dbReference type="EC" id="2.7.3.9" evidence="5"/>
<feature type="domain" description="GAF" evidence="14">
    <location>
        <begin position="65"/>
        <end position="211"/>
    </location>
</feature>
<dbReference type="PANTHER" id="PTHR46244:SF6">
    <property type="entry name" value="PHOSPHOENOLPYRUVATE-PROTEIN PHOSPHOTRANSFERASE"/>
    <property type="match status" value="1"/>
</dbReference>
<evidence type="ECO:0000256" key="3">
    <source>
        <dbReference type="ARBA" id="ARBA00004496"/>
    </source>
</evidence>
<dbReference type="Pfam" id="PF05524">
    <property type="entry name" value="PEP-utilisers_N"/>
    <property type="match status" value="1"/>
</dbReference>
<dbReference type="InterPro" id="IPR008731">
    <property type="entry name" value="PTS_EIN"/>
</dbReference>
<dbReference type="OrthoDB" id="9765468at2"/>
<evidence type="ECO:0000256" key="1">
    <source>
        <dbReference type="ARBA" id="ARBA00000683"/>
    </source>
</evidence>
<dbReference type="InterPro" id="IPR036637">
    <property type="entry name" value="Phosphohistidine_dom_sf"/>
</dbReference>
<sequence length="794" mass="86997">MRTPPNMRCAPCTTPTVWTTSARPREAEKAAMSIENTRPPHGGHGEQGITVLLKRMRDAVALDSSAQERLDVLTKVIASHVVADVCSIYLRRPDDLLELYSTEGLNPQAVHITRMQWGEGLVGAVAQRHTPLVTSNAPKHPAFSYRPETGEDPLQSFLGVPLIRSGKTLGVLVVQNKAPREYTHEEIEAVQAVATLLAEIAASGELLSQEETEAVGAMLHRPEKLKGFGIVSGVAIGKAVFLQPPAPKHKVFAKDPAGDAARLEEGLTDLRQSVDDMLADNSSLSGVSREVLETYRLFAYDRGWKDRLRAAVFSGLTAESAVEQVKAENRARLSQSRDPYLRERLHDLDDLSNRLLRHLAGDKNIGKRALYDETILIARTMGPAELLEYDRKRLKGLVLGEVSATSHVAIVARALKIPMVTGAPEAMELTEDGDQTIVDGDAGEIYVRPTADVLDSYRTKKSRYQELEASYESEKSLASVSKDGVAVEILMNAGLALDMPFLEQTGAAGVGLFRTELQFLIGSQLPSVATQETLYREALDLADGKPVVFRTADIGGDKTAPYMDHGNEINPAMGWRGVRMAVDRPGMIRPQMRALLSAAAERTLWVMFPFVTLPGEIDDIRDLLDREIDRARRRDKALPADIKIGAMIETPASAWRADLIAQKVDFLSVGGNDLAQFYFAADRDSERVQRRYDPMNPGFLSFLKNTVEKVSRTGTPLSYCGEQTADPITAAALVGVGVRQFSLPAAFVGPFRRLVRSLEAKAVSDWLEAHLHAPEVTLRPAFAQFLKDSGAALE</sequence>
<dbReference type="SUPFAM" id="SSF51621">
    <property type="entry name" value="Phosphoenolpyruvate/pyruvate domain"/>
    <property type="match status" value="1"/>
</dbReference>
<dbReference type="Gene3D" id="1.10.274.10">
    <property type="entry name" value="PtsI, HPr-binding domain"/>
    <property type="match status" value="1"/>
</dbReference>
<comment type="caution">
    <text evidence="15">The sequence shown here is derived from an EMBL/GenBank/DDBJ whole genome shotgun (WGS) entry which is preliminary data.</text>
</comment>
<dbReference type="AlphaFoldDB" id="A0A2S7K201"/>
<comment type="similarity">
    <text evidence="4">Belongs to the PEP-utilizing enzyme family.</text>
</comment>
<dbReference type="GO" id="GO:0046872">
    <property type="term" value="F:metal ion binding"/>
    <property type="evidence" value="ECO:0007669"/>
    <property type="project" value="UniProtKB-KW"/>
</dbReference>
<evidence type="ECO:0000313" key="15">
    <source>
        <dbReference type="EMBL" id="PQA86491.1"/>
    </source>
</evidence>
<keyword evidence="15" id="KW-0670">Pyruvate</keyword>
<dbReference type="Pfam" id="PF01590">
    <property type="entry name" value="GAF"/>
    <property type="match status" value="1"/>
</dbReference>
<keyword evidence="13" id="KW-0460">Magnesium</keyword>
<keyword evidence="12" id="KW-0418">Kinase</keyword>
<evidence type="ECO:0000256" key="13">
    <source>
        <dbReference type="ARBA" id="ARBA00022842"/>
    </source>
</evidence>
<gene>
    <name evidence="15" type="primary">ptsP</name>
    <name evidence="15" type="ORF">CW354_19390</name>
</gene>
<evidence type="ECO:0000259" key="14">
    <source>
        <dbReference type="SMART" id="SM00065"/>
    </source>
</evidence>
<dbReference type="InterPro" id="IPR003018">
    <property type="entry name" value="GAF"/>
</dbReference>
<keyword evidence="8" id="KW-0762">Sugar transport</keyword>